<reference evidence="3 4" key="1">
    <citation type="submission" date="2019-10" db="EMBL/GenBank/DDBJ databases">
        <title>Rudanella paleaurantiibacter sp. nov., isolated from sludge.</title>
        <authorList>
            <person name="Xu S.Q."/>
        </authorList>
    </citation>
    <scope>NUCLEOTIDE SEQUENCE [LARGE SCALE GENOMIC DNA]</scope>
    <source>
        <strain evidence="3 4">HX-22-17</strain>
    </source>
</reference>
<dbReference type="Proteomes" id="UP000488299">
    <property type="component" value="Unassembled WGS sequence"/>
</dbReference>
<keyword evidence="4" id="KW-1185">Reference proteome</keyword>
<dbReference type="GO" id="GO:0050660">
    <property type="term" value="F:flavin adenine dinucleotide binding"/>
    <property type="evidence" value="ECO:0007669"/>
    <property type="project" value="InterPro"/>
</dbReference>
<dbReference type="Gene3D" id="1.10.540.10">
    <property type="entry name" value="Acyl-CoA dehydrogenase/oxidase, N-terminal domain"/>
    <property type="match status" value="1"/>
</dbReference>
<dbReference type="PIRSF" id="PIRSF016578">
    <property type="entry name" value="HsaA"/>
    <property type="match status" value="1"/>
</dbReference>
<dbReference type="Pfam" id="PF08028">
    <property type="entry name" value="Acyl-CoA_dh_2"/>
    <property type="match status" value="1"/>
</dbReference>
<name>A0A7J5TV96_9BACT</name>
<feature type="domain" description="Acyl-CoA dehydrogenase C-terminal" evidence="2">
    <location>
        <begin position="244"/>
        <end position="371"/>
    </location>
</feature>
<sequence>MVYLMGTSSPDRRMQPYLDPDSATVIRNQAGASEEAGQLHPQVLNLIYTQKLFKLYLPAHLGGIDIDLPSLLGLLEAVAEADGSTGWVVTLCSGASWFAGFWPETLVREVFNRPDVCVTGSGAASGTATQTAGGYVVEGAWPYATGALHATHFTANCRILAPDGLPVLTESGQPLIRSFLFTADQVERLPTWSAVGMVGTGSHGFAVHRQTVSEERSFDINSPLQQTINVGNYPFLQLAEATLAVNFSGMARHFLALIGERVDSRLRSGAFTAEQARYVEQAMRAQRDLFMNHRGLFYEVVAESCRELDHSGEVTESTLRQVSNCSRQLAHTAREVVDRLFPYGGLETVKSGTELGRVWRDIHTASGHSLLTFPF</sequence>
<evidence type="ECO:0000259" key="2">
    <source>
        <dbReference type="Pfam" id="PF08028"/>
    </source>
</evidence>
<dbReference type="InterPro" id="IPR037069">
    <property type="entry name" value="AcylCoA_DH/ox_N_sf"/>
</dbReference>
<dbReference type="InterPro" id="IPR009100">
    <property type="entry name" value="AcylCoA_DH/oxidase_NM_dom_sf"/>
</dbReference>
<gene>
    <name evidence="3" type="ORF">F5984_20180</name>
</gene>
<evidence type="ECO:0000313" key="3">
    <source>
        <dbReference type="EMBL" id="KAB7728072.1"/>
    </source>
</evidence>
<protein>
    <submittedName>
        <fullName evidence="3">Acyl-CoA dehydrogenase</fullName>
    </submittedName>
</protein>
<dbReference type="AlphaFoldDB" id="A0A7J5TV96"/>
<accession>A0A7J5TV96</accession>
<dbReference type="SUPFAM" id="SSF56645">
    <property type="entry name" value="Acyl-CoA dehydrogenase NM domain-like"/>
    <property type="match status" value="1"/>
</dbReference>
<dbReference type="InterPro" id="IPR046373">
    <property type="entry name" value="Acyl-CoA_Oxase/DH_mid-dom_sf"/>
</dbReference>
<dbReference type="InterPro" id="IPR013107">
    <property type="entry name" value="Acyl-CoA_DH_C"/>
</dbReference>
<organism evidence="3 4">
    <name type="scientific">Rudanella paleaurantiibacter</name>
    <dbReference type="NCBI Taxonomy" id="2614655"/>
    <lineage>
        <taxon>Bacteria</taxon>
        <taxon>Pseudomonadati</taxon>
        <taxon>Bacteroidota</taxon>
        <taxon>Cytophagia</taxon>
        <taxon>Cytophagales</taxon>
        <taxon>Cytophagaceae</taxon>
        <taxon>Rudanella</taxon>
    </lineage>
</organism>
<keyword evidence="1" id="KW-0560">Oxidoreductase</keyword>
<comment type="caution">
    <text evidence="3">The sequence shown here is derived from an EMBL/GenBank/DDBJ whole genome shotgun (WGS) entry which is preliminary data.</text>
</comment>
<evidence type="ECO:0000256" key="1">
    <source>
        <dbReference type="ARBA" id="ARBA00023002"/>
    </source>
</evidence>
<proteinExistence type="predicted"/>
<evidence type="ECO:0000313" key="4">
    <source>
        <dbReference type="Proteomes" id="UP000488299"/>
    </source>
</evidence>
<dbReference type="EMBL" id="WELI01000009">
    <property type="protein sequence ID" value="KAB7728072.1"/>
    <property type="molecule type" value="Genomic_DNA"/>
</dbReference>
<dbReference type="Gene3D" id="2.40.110.10">
    <property type="entry name" value="Butyryl-CoA Dehydrogenase, subunit A, domain 2"/>
    <property type="match status" value="1"/>
</dbReference>
<dbReference type="Gene3D" id="1.20.140.10">
    <property type="entry name" value="Butyryl-CoA Dehydrogenase, subunit A, domain 3"/>
    <property type="match status" value="1"/>
</dbReference>
<dbReference type="GO" id="GO:0016627">
    <property type="term" value="F:oxidoreductase activity, acting on the CH-CH group of donors"/>
    <property type="evidence" value="ECO:0007669"/>
    <property type="project" value="InterPro"/>
</dbReference>